<dbReference type="InterPro" id="IPR036046">
    <property type="entry name" value="Acylphosphatase-like_dom_sf"/>
</dbReference>
<gene>
    <name evidence="3" type="ORF">EAH89_24465</name>
</gene>
<comment type="caution">
    <text evidence="3">The sequence shown here is derived from an EMBL/GenBank/DDBJ whole genome shotgun (WGS) entry which is preliminary data.</text>
</comment>
<dbReference type="GO" id="GO:0009882">
    <property type="term" value="F:blue light photoreceptor activity"/>
    <property type="evidence" value="ECO:0007669"/>
    <property type="project" value="InterPro"/>
</dbReference>
<evidence type="ECO:0000259" key="2">
    <source>
        <dbReference type="PROSITE" id="PS50925"/>
    </source>
</evidence>
<evidence type="ECO:0000313" key="3">
    <source>
        <dbReference type="EMBL" id="TPG46472.1"/>
    </source>
</evidence>
<dbReference type="GO" id="GO:0071949">
    <property type="term" value="F:FAD binding"/>
    <property type="evidence" value="ECO:0007669"/>
    <property type="project" value="InterPro"/>
</dbReference>
<dbReference type="SMART" id="SM01034">
    <property type="entry name" value="BLUF"/>
    <property type="match status" value="1"/>
</dbReference>
<proteinExistence type="predicted"/>
<accession>A0A502FAS9</accession>
<dbReference type="AlphaFoldDB" id="A0A502FAS9"/>
<name>A0A502FAS9_9PROT</name>
<dbReference type="Gene3D" id="3.30.70.100">
    <property type="match status" value="1"/>
</dbReference>
<dbReference type="SUPFAM" id="SSF54975">
    <property type="entry name" value="Acylphosphatase/BLUF domain-like"/>
    <property type="match status" value="1"/>
</dbReference>
<keyword evidence="4" id="KW-1185">Reference proteome</keyword>
<dbReference type="PROSITE" id="PS50925">
    <property type="entry name" value="BLUF"/>
    <property type="match status" value="1"/>
</dbReference>
<evidence type="ECO:0000313" key="4">
    <source>
        <dbReference type="Proteomes" id="UP000317078"/>
    </source>
</evidence>
<dbReference type="Proteomes" id="UP000317078">
    <property type="component" value="Unassembled WGS sequence"/>
</dbReference>
<dbReference type="OrthoDB" id="196105at2"/>
<dbReference type="InterPro" id="IPR007024">
    <property type="entry name" value="BLUF_domain"/>
</dbReference>
<feature type="region of interest" description="Disordered" evidence="1">
    <location>
        <begin position="153"/>
        <end position="172"/>
    </location>
</feature>
<protein>
    <submittedName>
        <fullName evidence="3">BLUF domain-containing protein</fullName>
    </submittedName>
</protein>
<dbReference type="RefSeq" id="WP_140886358.1">
    <property type="nucleotide sequence ID" value="NZ_RCZP01000039.1"/>
</dbReference>
<evidence type="ECO:0000256" key="1">
    <source>
        <dbReference type="SAM" id="MobiDB-lite"/>
    </source>
</evidence>
<reference evidence="3 4" key="1">
    <citation type="journal article" date="2019" name="Environ. Microbiol.">
        <title>Species interactions and distinct microbial communities in high Arctic permafrost affected cryosols are associated with the CH4 and CO2 gas fluxes.</title>
        <authorList>
            <person name="Altshuler I."/>
            <person name="Hamel J."/>
            <person name="Turney S."/>
            <person name="Magnuson E."/>
            <person name="Levesque R."/>
            <person name="Greer C."/>
            <person name="Whyte L.G."/>
        </authorList>
    </citation>
    <scope>NUCLEOTIDE SEQUENCE [LARGE SCALE GENOMIC DNA]</scope>
    <source>
        <strain evidence="3 4">S9.3B</strain>
    </source>
</reference>
<dbReference type="EMBL" id="RCZP01000039">
    <property type="protein sequence ID" value="TPG46472.1"/>
    <property type="molecule type" value="Genomic_DNA"/>
</dbReference>
<organism evidence="3 4">
    <name type="scientific">Muricoccus nepalensis</name>
    <dbReference type="NCBI Taxonomy" id="1854500"/>
    <lineage>
        <taxon>Bacteria</taxon>
        <taxon>Pseudomonadati</taxon>
        <taxon>Pseudomonadota</taxon>
        <taxon>Alphaproteobacteria</taxon>
        <taxon>Acetobacterales</taxon>
        <taxon>Roseomonadaceae</taxon>
        <taxon>Muricoccus</taxon>
    </lineage>
</organism>
<dbReference type="Pfam" id="PF04940">
    <property type="entry name" value="BLUF"/>
    <property type="match status" value="1"/>
</dbReference>
<sequence length="172" mass="19460">MFDEPGFPGDAEFDHTAPTLDTFVYCSRAAEGVDDIEVDRIIERSQRRNVDRDITGVMVFGSGVFFQWIEGPPAQVENLIASLHGDPRHYDIVTLNRGVEKRERLYPNWEMERVGADDIRAVLQEALESAEDENNIAALKRILEHLDSGPLNTLHPSATKWRDTDNSKLGPR</sequence>
<feature type="domain" description="BLUF" evidence="2">
    <location>
        <begin position="20"/>
        <end position="112"/>
    </location>
</feature>